<comment type="similarity">
    <text evidence="1">Belongs to the MYG1 family.</text>
</comment>
<gene>
    <name evidence="4" type="ORF">BU14_0231s0019</name>
</gene>
<evidence type="ECO:0000313" key="5">
    <source>
        <dbReference type="Proteomes" id="UP000218209"/>
    </source>
</evidence>
<dbReference type="EMBL" id="KV918899">
    <property type="protein sequence ID" value="OSX75565.1"/>
    <property type="molecule type" value="Genomic_DNA"/>
</dbReference>
<evidence type="ECO:0000256" key="3">
    <source>
        <dbReference type="SAM" id="SignalP"/>
    </source>
</evidence>
<evidence type="ECO:0008006" key="6">
    <source>
        <dbReference type="Google" id="ProtNLM"/>
    </source>
</evidence>
<dbReference type="PANTHER" id="PTHR11215:SF1">
    <property type="entry name" value="MYG1 EXONUCLEASE"/>
    <property type="match status" value="1"/>
</dbReference>
<dbReference type="InterPro" id="IPR003226">
    <property type="entry name" value="MYG1_exonuclease"/>
</dbReference>
<protein>
    <recommendedName>
        <fullName evidence="6">Metal-dependent protein hydrolase</fullName>
    </recommendedName>
</protein>
<keyword evidence="5" id="KW-1185">Reference proteome</keyword>
<dbReference type="GO" id="GO:0005737">
    <property type="term" value="C:cytoplasm"/>
    <property type="evidence" value="ECO:0007669"/>
    <property type="project" value="TreeGrafter"/>
</dbReference>
<dbReference type="PANTHER" id="PTHR11215">
    <property type="entry name" value="METAL DEPENDENT HYDROLASE - RELATED"/>
    <property type="match status" value="1"/>
</dbReference>
<dbReference type="Proteomes" id="UP000218209">
    <property type="component" value="Unassembled WGS sequence"/>
</dbReference>
<keyword evidence="3" id="KW-0732">Signal</keyword>
<sequence length="469" mass="48695">MLRRLAFAPRLVTCGALWLPTFAGRHSSFLASPTLLPRSTAAAAAAAATVGRRRSAPPGRAPPSLSGARRAPAAARMASKENPMETAAAAGGDAGAATKSLTIATHDGTFHCDEALAVYMLRRLPQYANASLLRTRKPELLATADIVVDVGATYEPASHRYDHHQREFHTTLVTPGKTWGTKLSSAGLVYKHFGADVIAAIVADAGLPALSAEDATAVYAKVYESFVEAVDAVDNGIPQYVSAPCPSLCEDPAADGGGDGAAAPTAAAAAPPPSRSAPAVAQYQSSTGLSARVGRLNGRWNEDVNAATDLLGGPTGRFLAASVLAGGEFAATVVDVVASWLPARTVVAAALGSRWEADASGKVLVFSPYAPWKAHLFAAERAAGAEGEILYVVYEDGRVGGWRIQAVPPTPESFDSRKKLPEAWRGVRDAELDKLTGIDGCVFVHASGFIGGNKTFEGVMAMAQKALVL</sequence>
<dbReference type="Pfam" id="PF03690">
    <property type="entry name" value="MYG1_exonuc"/>
    <property type="match status" value="1"/>
</dbReference>
<feature type="signal peptide" evidence="3">
    <location>
        <begin position="1"/>
        <end position="23"/>
    </location>
</feature>
<evidence type="ECO:0000313" key="4">
    <source>
        <dbReference type="EMBL" id="OSX75565.1"/>
    </source>
</evidence>
<organism evidence="4 5">
    <name type="scientific">Porphyra umbilicalis</name>
    <name type="common">Purple laver</name>
    <name type="synonym">Red alga</name>
    <dbReference type="NCBI Taxonomy" id="2786"/>
    <lineage>
        <taxon>Eukaryota</taxon>
        <taxon>Rhodophyta</taxon>
        <taxon>Bangiophyceae</taxon>
        <taxon>Bangiales</taxon>
        <taxon>Bangiaceae</taxon>
        <taxon>Porphyra</taxon>
    </lineage>
</organism>
<dbReference type="AlphaFoldDB" id="A0A1X6P478"/>
<feature type="compositionally biased region" description="Low complexity" evidence="2">
    <location>
        <begin position="56"/>
        <end position="77"/>
    </location>
</feature>
<feature type="chain" id="PRO_5012191574" description="Metal-dependent protein hydrolase" evidence="3">
    <location>
        <begin position="24"/>
        <end position="469"/>
    </location>
</feature>
<proteinExistence type="inferred from homology"/>
<feature type="region of interest" description="Disordered" evidence="2">
    <location>
        <begin position="255"/>
        <end position="279"/>
    </location>
</feature>
<dbReference type="OrthoDB" id="10265310at2759"/>
<evidence type="ECO:0000256" key="1">
    <source>
        <dbReference type="ARBA" id="ARBA00010105"/>
    </source>
</evidence>
<dbReference type="GO" id="GO:0005634">
    <property type="term" value="C:nucleus"/>
    <property type="evidence" value="ECO:0007669"/>
    <property type="project" value="TreeGrafter"/>
</dbReference>
<feature type="region of interest" description="Disordered" evidence="2">
    <location>
        <begin position="47"/>
        <end position="91"/>
    </location>
</feature>
<accession>A0A1X6P478</accession>
<reference evidence="4 5" key="1">
    <citation type="submission" date="2017-03" db="EMBL/GenBank/DDBJ databases">
        <title>WGS assembly of Porphyra umbilicalis.</title>
        <authorList>
            <person name="Brawley S.H."/>
            <person name="Blouin N.A."/>
            <person name="Ficko-Blean E."/>
            <person name="Wheeler G.L."/>
            <person name="Lohr M."/>
            <person name="Goodson H.V."/>
            <person name="Jenkins J.W."/>
            <person name="Blaby-Haas C.E."/>
            <person name="Helliwell K.E."/>
            <person name="Chan C."/>
            <person name="Marriage T."/>
            <person name="Bhattacharya D."/>
            <person name="Klein A.S."/>
            <person name="Badis Y."/>
            <person name="Brodie J."/>
            <person name="Cao Y."/>
            <person name="Collen J."/>
            <person name="Dittami S.M."/>
            <person name="Gachon C.M."/>
            <person name="Green B.R."/>
            <person name="Karpowicz S."/>
            <person name="Kim J.W."/>
            <person name="Kudahl U."/>
            <person name="Lin S."/>
            <person name="Michel G."/>
            <person name="Mittag M."/>
            <person name="Olson B.J."/>
            <person name="Pangilinan J."/>
            <person name="Peng Y."/>
            <person name="Qiu H."/>
            <person name="Shu S."/>
            <person name="Singer J.T."/>
            <person name="Smith A.G."/>
            <person name="Sprecher B.N."/>
            <person name="Wagner V."/>
            <person name="Wang W."/>
            <person name="Wang Z.-Y."/>
            <person name="Yan J."/>
            <person name="Yarish C."/>
            <person name="Zoeuner-Riek S."/>
            <person name="Zhuang Y."/>
            <person name="Zou Y."/>
            <person name="Lindquist E.A."/>
            <person name="Grimwood J."/>
            <person name="Barry K."/>
            <person name="Rokhsar D.S."/>
            <person name="Schmutz J."/>
            <person name="Stiller J.W."/>
            <person name="Grossman A.R."/>
            <person name="Prochnik S.E."/>
        </authorList>
    </citation>
    <scope>NUCLEOTIDE SEQUENCE [LARGE SCALE GENOMIC DNA]</scope>
    <source>
        <strain evidence="4">4086291</strain>
    </source>
</reference>
<name>A0A1X6P478_PORUM</name>
<evidence type="ECO:0000256" key="2">
    <source>
        <dbReference type="SAM" id="MobiDB-lite"/>
    </source>
</evidence>